<evidence type="ECO:0000313" key="4">
    <source>
        <dbReference type="Proteomes" id="UP001243009"/>
    </source>
</evidence>
<gene>
    <name evidence="3" type="ORF">Q7A36_32830</name>
</gene>
<accession>A0ABT9EB78</accession>
<protein>
    <submittedName>
        <fullName evidence="3">MYG1 family protein</fullName>
    </submittedName>
</protein>
<feature type="compositionally biased region" description="Basic and acidic residues" evidence="2">
    <location>
        <begin position="68"/>
        <end position="84"/>
    </location>
</feature>
<name>A0ABT9EB78_9PROT</name>
<organism evidence="3 4">
    <name type="scientific">Paracraurococcus lichenis</name>
    <dbReference type="NCBI Taxonomy" id="3064888"/>
    <lineage>
        <taxon>Bacteria</taxon>
        <taxon>Pseudomonadati</taxon>
        <taxon>Pseudomonadota</taxon>
        <taxon>Alphaproteobacteria</taxon>
        <taxon>Acetobacterales</taxon>
        <taxon>Roseomonadaceae</taxon>
        <taxon>Paracraurococcus</taxon>
    </lineage>
</organism>
<keyword evidence="4" id="KW-1185">Reference proteome</keyword>
<dbReference type="Pfam" id="PF03690">
    <property type="entry name" value="MYG1_exonuc"/>
    <property type="match status" value="1"/>
</dbReference>
<comment type="similarity">
    <text evidence="1">Belongs to the MYG1 family.</text>
</comment>
<sequence length="317" mass="33565">MPTLLRPLLVTHSGTFHLDDAFAYAVLRLALGLGIPGQDHALLRTRDPAVIAAADVVWDVGAAYDPSTDRFDHHQRGAPRREDDGTPLSAAGLVWRTHGEAAVRALLAGGGADLAPAVAAAIDDEVVRRIDQIDNGVVHPEDTLGLSSLVEDCNPPWDMPLVATQEAEDASFLRAAALAADVLRRRVEAVRARLAAHAVVVAAHAASADPRILELDRKLPWQAAVFAHGLPVLYAVYPVPSGTFIVDAMPPEPGSYAQRLPLPAAWAGLRDATLAEVSGVPDAVFVHPQRFVGGACSRAGAVAMVREALRIGHRTTT</sequence>
<feature type="region of interest" description="Disordered" evidence="2">
    <location>
        <begin position="68"/>
        <end position="87"/>
    </location>
</feature>
<dbReference type="PANTHER" id="PTHR11215">
    <property type="entry name" value="METAL DEPENDENT HYDROLASE - RELATED"/>
    <property type="match status" value="1"/>
</dbReference>
<proteinExistence type="inferred from homology"/>
<dbReference type="Proteomes" id="UP001243009">
    <property type="component" value="Unassembled WGS sequence"/>
</dbReference>
<comment type="caution">
    <text evidence="3">The sequence shown here is derived from an EMBL/GenBank/DDBJ whole genome shotgun (WGS) entry which is preliminary data.</text>
</comment>
<dbReference type="RefSeq" id="WP_305108020.1">
    <property type="nucleotide sequence ID" value="NZ_JAUTWS010000073.1"/>
</dbReference>
<dbReference type="PANTHER" id="PTHR11215:SF1">
    <property type="entry name" value="MYG1 EXONUCLEASE"/>
    <property type="match status" value="1"/>
</dbReference>
<dbReference type="InterPro" id="IPR003226">
    <property type="entry name" value="MYG1_exonuclease"/>
</dbReference>
<reference evidence="3 4" key="1">
    <citation type="submission" date="2023-08" db="EMBL/GenBank/DDBJ databases">
        <title>The draft genome sequence of Paracraurococcus sp. LOR1-02.</title>
        <authorList>
            <person name="Kingkaew E."/>
            <person name="Tanasupawat S."/>
        </authorList>
    </citation>
    <scope>NUCLEOTIDE SEQUENCE [LARGE SCALE GENOMIC DNA]</scope>
    <source>
        <strain evidence="3 4">LOR1-02</strain>
    </source>
</reference>
<dbReference type="EMBL" id="JAUTWS010000073">
    <property type="protein sequence ID" value="MDO9713160.1"/>
    <property type="molecule type" value="Genomic_DNA"/>
</dbReference>
<evidence type="ECO:0000256" key="1">
    <source>
        <dbReference type="ARBA" id="ARBA00010105"/>
    </source>
</evidence>
<evidence type="ECO:0000313" key="3">
    <source>
        <dbReference type="EMBL" id="MDO9713160.1"/>
    </source>
</evidence>
<evidence type="ECO:0000256" key="2">
    <source>
        <dbReference type="SAM" id="MobiDB-lite"/>
    </source>
</evidence>